<name>A0A0C2MQK5_THEKT</name>
<dbReference type="PANTHER" id="PTHR24044">
    <property type="entry name" value="NOTCH LIGAND FAMILY MEMBER"/>
    <property type="match status" value="1"/>
</dbReference>
<reference evidence="3 4" key="1">
    <citation type="journal article" date="2014" name="Genome Biol. Evol.">
        <title>The genome of the myxosporean Thelohanellus kitauei shows adaptations to nutrient acquisition within its fish host.</title>
        <authorList>
            <person name="Yang Y."/>
            <person name="Xiong J."/>
            <person name="Zhou Z."/>
            <person name="Huo F."/>
            <person name="Miao W."/>
            <person name="Ran C."/>
            <person name="Liu Y."/>
            <person name="Zhang J."/>
            <person name="Feng J."/>
            <person name="Wang M."/>
            <person name="Wang M."/>
            <person name="Wang L."/>
            <person name="Yao B."/>
        </authorList>
    </citation>
    <scope>NUCLEOTIDE SEQUENCE [LARGE SCALE GENOMIC DNA]</scope>
    <source>
        <strain evidence="3">Wuqing</strain>
    </source>
</reference>
<evidence type="ECO:0000256" key="1">
    <source>
        <dbReference type="PROSITE-ProRule" id="PRU00076"/>
    </source>
</evidence>
<comment type="caution">
    <text evidence="1">Lacks conserved residue(s) required for the propagation of feature annotation.</text>
</comment>
<keyword evidence="4" id="KW-1185">Reference proteome</keyword>
<accession>A0A0C2MQK5</accession>
<dbReference type="OrthoDB" id="283575at2759"/>
<dbReference type="SUPFAM" id="SSF57196">
    <property type="entry name" value="EGF/Laminin"/>
    <property type="match status" value="1"/>
</dbReference>
<evidence type="ECO:0000313" key="3">
    <source>
        <dbReference type="EMBL" id="KII63931.1"/>
    </source>
</evidence>
<dbReference type="Proteomes" id="UP000031668">
    <property type="component" value="Unassembled WGS sequence"/>
</dbReference>
<sequence length="370" mass="42405">MPEPFDKSLLICKINLYTCNITSRVTFNHITEEREINIYEEYDSDTGIHFFHTEVWEEPPNVHSVFSVYDIHNCRVPEKKIWIDFSKTEDIFVSKNKMNTFGVYVRFVEYLCQVTGVRGTQILKTVWRRATIHPDVGHVLFALVSDLRCSEDENLKHKGIHCACQEYTRGERCEKIYCDVQCDPKYGVCVKNNACKCLVNTKTGPFCNQTICPKNEICQNGGKCRVIYNRHLCVCDRHKYTGQMCEKSCDPPCVHGICVVSKDTKIFCSCDEGYIGNDCSQLSLNINNVKIPRYQVNSLESMSQKLDPAIEIYKPAPVHSGTNFTSIAIATLFTCDRLTLRIGTRREQLWVVQDSLAKNSPQLLCPHEPQ</sequence>
<dbReference type="AlphaFoldDB" id="A0A0C2MQK5"/>
<protein>
    <recommendedName>
        <fullName evidence="2">EGF-like domain-containing protein</fullName>
    </recommendedName>
</protein>
<keyword evidence="1" id="KW-0245">EGF-like domain</keyword>
<dbReference type="PROSITE" id="PS00022">
    <property type="entry name" value="EGF_1"/>
    <property type="match status" value="1"/>
</dbReference>
<dbReference type="EMBL" id="JWZT01004519">
    <property type="protein sequence ID" value="KII63931.1"/>
    <property type="molecule type" value="Genomic_DNA"/>
</dbReference>
<feature type="domain" description="EGF-like" evidence="2">
    <location>
        <begin position="208"/>
        <end position="246"/>
    </location>
</feature>
<dbReference type="InterPro" id="IPR000742">
    <property type="entry name" value="EGF"/>
</dbReference>
<dbReference type="PROSITE" id="PS01186">
    <property type="entry name" value="EGF_2"/>
    <property type="match status" value="1"/>
</dbReference>
<dbReference type="PANTHER" id="PTHR24044:SF420">
    <property type="entry name" value="DELTA AND NOTCH-LIKE EPIDERMAL GROWTH FACTOR-RELATED RECEPTOR ISOFORM X1"/>
    <property type="match status" value="1"/>
</dbReference>
<proteinExistence type="predicted"/>
<evidence type="ECO:0000313" key="4">
    <source>
        <dbReference type="Proteomes" id="UP000031668"/>
    </source>
</evidence>
<evidence type="ECO:0000259" key="2">
    <source>
        <dbReference type="PROSITE" id="PS50026"/>
    </source>
</evidence>
<dbReference type="PROSITE" id="PS50026">
    <property type="entry name" value="EGF_3"/>
    <property type="match status" value="1"/>
</dbReference>
<comment type="caution">
    <text evidence="3">The sequence shown here is derived from an EMBL/GenBank/DDBJ whole genome shotgun (WGS) entry which is preliminary data.</text>
</comment>
<organism evidence="3 4">
    <name type="scientific">Thelohanellus kitauei</name>
    <name type="common">Myxosporean</name>
    <dbReference type="NCBI Taxonomy" id="669202"/>
    <lineage>
        <taxon>Eukaryota</taxon>
        <taxon>Metazoa</taxon>
        <taxon>Cnidaria</taxon>
        <taxon>Myxozoa</taxon>
        <taxon>Myxosporea</taxon>
        <taxon>Bivalvulida</taxon>
        <taxon>Platysporina</taxon>
        <taxon>Myxobolidae</taxon>
        <taxon>Thelohanellus</taxon>
    </lineage>
</organism>
<dbReference type="Gene3D" id="2.10.25.10">
    <property type="entry name" value="Laminin"/>
    <property type="match status" value="2"/>
</dbReference>
<dbReference type="SMART" id="SM00181">
    <property type="entry name" value="EGF"/>
    <property type="match status" value="2"/>
</dbReference>
<dbReference type="InterPro" id="IPR050906">
    <property type="entry name" value="Notch_signaling"/>
</dbReference>
<gene>
    <name evidence="3" type="ORF">RF11_13729</name>
</gene>